<keyword evidence="1" id="KW-1133">Transmembrane helix</keyword>
<accession>A0A0A9FVB8</accession>
<name>A0A0A9FVB8_ARUDO</name>
<protein>
    <submittedName>
        <fullName evidence="2">Uncharacterized protein</fullName>
    </submittedName>
</protein>
<reference evidence="2" key="1">
    <citation type="submission" date="2014-09" db="EMBL/GenBank/DDBJ databases">
        <authorList>
            <person name="Magalhaes I.L.F."/>
            <person name="Oliveira U."/>
            <person name="Santos F.R."/>
            <person name="Vidigal T.H.D.A."/>
            <person name="Brescovit A.D."/>
            <person name="Santos A.J."/>
        </authorList>
    </citation>
    <scope>NUCLEOTIDE SEQUENCE</scope>
    <source>
        <tissue evidence="2">Shoot tissue taken approximately 20 cm above the soil surface</tissue>
    </source>
</reference>
<dbReference type="AlphaFoldDB" id="A0A0A9FVB8"/>
<sequence length="51" mass="5996">MLVYFLNFPSVFSFLRMCVSCHCLICFLIGSCSHSIVRQSIFMQAHHKYHI</sequence>
<keyword evidence="1" id="KW-0812">Transmembrane</keyword>
<reference evidence="2" key="2">
    <citation type="journal article" date="2015" name="Data Brief">
        <title>Shoot transcriptome of the giant reed, Arundo donax.</title>
        <authorList>
            <person name="Barrero R.A."/>
            <person name="Guerrero F.D."/>
            <person name="Moolhuijzen P."/>
            <person name="Goolsby J.A."/>
            <person name="Tidwell J."/>
            <person name="Bellgard S.E."/>
            <person name="Bellgard M.I."/>
        </authorList>
    </citation>
    <scope>NUCLEOTIDE SEQUENCE</scope>
    <source>
        <tissue evidence="2">Shoot tissue taken approximately 20 cm above the soil surface</tissue>
    </source>
</reference>
<feature type="transmembrane region" description="Helical" evidence="1">
    <location>
        <begin position="12"/>
        <end position="37"/>
    </location>
</feature>
<organism evidence="2">
    <name type="scientific">Arundo donax</name>
    <name type="common">Giant reed</name>
    <name type="synonym">Donax arundinaceus</name>
    <dbReference type="NCBI Taxonomy" id="35708"/>
    <lineage>
        <taxon>Eukaryota</taxon>
        <taxon>Viridiplantae</taxon>
        <taxon>Streptophyta</taxon>
        <taxon>Embryophyta</taxon>
        <taxon>Tracheophyta</taxon>
        <taxon>Spermatophyta</taxon>
        <taxon>Magnoliopsida</taxon>
        <taxon>Liliopsida</taxon>
        <taxon>Poales</taxon>
        <taxon>Poaceae</taxon>
        <taxon>PACMAD clade</taxon>
        <taxon>Arundinoideae</taxon>
        <taxon>Arundineae</taxon>
        <taxon>Arundo</taxon>
    </lineage>
</organism>
<keyword evidence="1" id="KW-0472">Membrane</keyword>
<evidence type="ECO:0000313" key="2">
    <source>
        <dbReference type="EMBL" id="JAE12283.1"/>
    </source>
</evidence>
<evidence type="ECO:0000256" key="1">
    <source>
        <dbReference type="SAM" id="Phobius"/>
    </source>
</evidence>
<proteinExistence type="predicted"/>
<dbReference type="EMBL" id="GBRH01185613">
    <property type="protein sequence ID" value="JAE12283.1"/>
    <property type="molecule type" value="Transcribed_RNA"/>
</dbReference>